<sequence length="203" mass="23586">MRNCFGDRAYVRYMSKLRAAEEACSAKPYEPTAFQPKYQPYRPGYYHNGFQYFNREKVHDLSMKMRMSVANGTCVLLEMGYIDESYNIQTQYMIDEIKDVGRIDKELLLDLVNGIKDCSAFASCMPYDNMQYPMTAGTMRYLNFNVCRENANLFACMKKDVRSRRYEFEAIGPGASSDRLTDDDKIFSLLWAEATATKSFKKF</sequence>
<dbReference type="Proteomes" id="UP000694843">
    <property type="component" value="Unplaced"/>
</dbReference>
<evidence type="ECO:0000313" key="2">
    <source>
        <dbReference type="RefSeq" id="XP_018017061.1"/>
    </source>
</evidence>
<dbReference type="OrthoDB" id="6357236at2759"/>
<dbReference type="AlphaFoldDB" id="A0A8B7NVV2"/>
<dbReference type="RefSeq" id="XP_018017061.1">
    <property type="nucleotide sequence ID" value="XM_018161572.2"/>
</dbReference>
<gene>
    <name evidence="2" type="primary">LOC108673705</name>
</gene>
<dbReference type="KEGG" id="hazt:108673705"/>
<dbReference type="GeneID" id="108673705"/>
<protein>
    <submittedName>
        <fullName evidence="2">Uncharacterized protein LOC108673705</fullName>
    </submittedName>
</protein>
<keyword evidence="1" id="KW-1185">Reference proteome</keyword>
<accession>A0A8B7NVV2</accession>
<organism evidence="1 2">
    <name type="scientific">Hyalella azteca</name>
    <name type="common">Amphipod</name>
    <dbReference type="NCBI Taxonomy" id="294128"/>
    <lineage>
        <taxon>Eukaryota</taxon>
        <taxon>Metazoa</taxon>
        <taxon>Ecdysozoa</taxon>
        <taxon>Arthropoda</taxon>
        <taxon>Crustacea</taxon>
        <taxon>Multicrustacea</taxon>
        <taxon>Malacostraca</taxon>
        <taxon>Eumalacostraca</taxon>
        <taxon>Peracarida</taxon>
        <taxon>Amphipoda</taxon>
        <taxon>Senticaudata</taxon>
        <taxon>Talitrida</taxon>
        <taxon>Talitroidea</taxon>
        <taxon>Hyalellidae</taxon>
        <taxon>Hyalella</taxon>
    </lineage>
</organism>
<reference evidence="2" key="1">
    <citation type="submission" date="2025-08" db="UniProtKB">
        <authorList>
            <consortium name="RefSeq"/>
        </authorList>
    </citation>
    <scope>IDENTIFICATION</scope>
    <source>
        <tissue evidence="2">Whole organism</tissue>
    </source>
</reference>
<name>A0A8B7NVV2_HYAAZ</name>
<proteinExistence type="predicted"/>
<evidence type="ECO:0000313" key="1">
    <source>
        <dbReference type="Proteomes" id="UP000694843"/>
    </source>
</evidence>